<comment type="caution">
    <text evidence="1">The sequence shown here is derived from an EMBL/GenBank/DDBJ whole genome shotgun (WGS) entry which is preliminary data.</text>
</comment>
<evidence type="ECO:0000313" key="1">
    <source>
        <dbReference type="EMBL" id="CDG40478.1"/>
    </source>
</evidence>
<reference evidence="1 2" key="1">
    <citation type="journal article" date="2014" name="Genome Biol. Evol.">
        <title>Acetic acid bacteria genomes reveal functional traits for adaptation to life in insect guts.</title>
        <authorList>
            <person name="Chouaia B."/>
            <person name="Gaiarsa S."/>
            <person name="Crotti E."/>
            <person name="Comandatore F."/>
            <person name="Degli Esposti M."/>
            <person name="Ricci I."/>
            <person name="Alma A."/>
            <person name="Favia G."/>
            <person name="Bandi C."/>
            <person name="Daffonchio D."/>
        </authorList>
    </citation>
    <scope>NUCLEOTIDE SEQUENCE [LARGE SCALE GENOMIC DNA]</scope>
    <source>
        <strain evidence="1 2">SF2.1</strain>
    </source>
</reference>
<dbReference type="AlphaFoldDB" id="A0A060QIE3"/>
<dbReference type="Proteomes" id="UP000027583">
    <property type="component" value="Unassembled WGS sequence"/>
</dbReference>
<protein>
    <submittedName>
        <fullName evidence="1">Uncharacterized protein</fullName>
    </submittedName>
</protein>
<gene>
    <name evidence="1" type="ORF">ASAP_2433</name>
</gene>
<reference evidence="1 2" key="2">
    <citation type="journal article" date="2014" name="PLoS ONE">
        <title>Evolution of mitochondria reconstructed from the energy metabolism of living bacteria.</title>
        <authorList>
            <person name="Degli Esposti M."/>
            <person name="Chouaia B."/>
            <person name="Comandatore F."/>
            <person name="Crotti E."/>
            <person name="Sassera D."/>
            <person name="Lievens P.M."/>
            <person name="Daffonchio D."/>
            <person name="Bandi C."/>
        </authorList>
    </citation>
    <scope>NUCLEOTIDE SEQUENCE [LARGE SCALE GENOMIC DNA]</scope>
    <source>
        <strain evidence="1 2">SF2.1</strain>
    </source>
</reference>
<dbReference type="EMBL" id="CBLX010000018">
    <property type="protein sequence ID" value="CDG40478.1"/>
    <property type="molecule type" value="Genomic_DNA"/>
</dbReference>
<name>A0A060QIE3_9PROT</name>
<evidence type="ECO:0000313" key="2">
    <source>
        <dbReference type="Proteomes" id="UP000027583"/>
    </source>
</evidence>
<organism evidence="1 2">
    <name type="scientific">Asaia bogorensis</name>
    <dbReference type="NCBI Taxonomy" id="91915"/>
    <lineage>
        <taxon>Bacteria</taxon>
        <taxon>Pseudomonadati</taxon>
        <taxon>Pseudomonadota</taxon>
        <taxon>Alphaproteobacteria</taxon>
        <taxon>Acetobacterales</taxon>
        <taxon>Acetobacteraceae</taxon>
        <taxon>Asaia</taxon>
    </lineage>
</organism>
<accession>A0A060QIE3</accession>
<sequence length="66" mass="7237">MGRALLLRADYDAMGLCGLARTMKHADHALQAQITHQSRDRASGDFNLFPAKLTPDLPHAVNPKVL</sequence>
<proteinExistence type="predicted"/>